<dbReference type="PANTHER" id="PTHR13114">
    <property type="entry name" value="MEDIATOR OF RNA POLYMERASE II TRANSCRIPTION SUBUNIT 17"/>
    <property type="match status" value="1"/>
</dbReference>
<evidence type="ECO:0000256" key="2">
    <source>
        <dbReference type="ARBA" id="ARBA00005635"/>
    </source>
</evidence>
<evidence type="ECO:0000256" key="3">
    <source>
        <dbReference type="ARBA" id="ARBA00023015"/>
    </source>
</evidence>
<dbReference type="Proteomes" id="UP001372338">
    <property type="component" value="Unassembled WGS sequence"/>
</dbReference>
<name>A0AAN9HNQ0_CROPI</name>
<sequence length="146" mass="16658">MQGPISPANFKPYIWYSWLSSWTLFIEVPQSILHGCQIKSSDDFDKNAIKCQFWTKVVANDDCINVKADGSPNVAGLLKGKYEETHSKNRYNCNLADLPVIILQQGETLGLVENVDPEDIEGCISWWLVMEDNFADEQKFHMNMLL</sequence>
<keyword evidence="7" id="KW-1185">Reference proteome</keyword>
<evidence type="ECO:0000313" key="6">
    <source>
        <dbReference type="EMBL" id="KAK7243406.1"/>
    </source>
</evidence>
<accession>A0AAN9HNQ0</accession>
<keyword evidence="3" id="KW-0805">Transcription regulation</keyword>
<keyword evidence="5" id="KW-0539">Nucleus</keyword>
<comment type="similarity">
    <text evidence="2">Belongs to the Mediator complex subunit 17 family.</text>
</comment>
<evidence type="ECO:0000256" key="4">
    <source>
        <dbReference type="ARBA" id="ARBA00023163"/>
    </source>
</evidence>
<dbReference type="InterPro" id="IPR019313">
    <property type="entry name" value="Mediator_Med17"/>
</dbReference>
<keyword evidence="4" id="KW-0804">Transcription</keyword>
<evidence type="ECO:0000313" key="7">
    <source>
        <dbReference type="Proteomes" id="UP001372338"/>
    </source>
</evidence>
<comment type="subcellular location">
    <subcellularLocation>
        <location evidence="1">Nucleus</location>
    </subcellularLocation>
</comment>
<dbReference type="PANTHER" id="PTHR13114:SF7">
    <property type="entry name" value="MEDIATOR OF RNA POLYMERASE II TRANSCRIPTION SUBUNIT 17"/>
    <property type="match status" value="1"/>
</dbReference>
<dbReference type="EMBL" id="JAYWIO010000008">
    <property type="protein sequence ID" value="KAK7243406.1"/>
    <property type="molecule type" value="Genomic_DNA"/>
</dbReference>
<organism evidence="6 7">
    <name type="scientific">Crotalaria pallida</name>
    <name type="common">Smooth rattlebox</name>
    <name type="synonym">Crotalaria striata</name>
    <dbReference type="NCBI Taxonomy" id="3830"/>
    <lineage>
        <taxon>Eukaryota</taxon>
        <taxon>Viridiplantae</taxon>
        <taxon>Streptophyta</taxon>
        <taxon>Embryophyta</taxon>
        <taxon>Tracheophyta</taxon>
        <taxon>Spermatophyta</taxon>
        <taxon>Magnoliopsida</taxon>
        <taxon>eudicotyledons</taxon>
        <taxon>Gunneridae</taxon>
        <taxon>Pentapetalae</taxon>
        <taxon>rosids</taxon>
        <taxon>fabids</taxon>
        <taxon>Fabales</taxon>
        <taxon>Fabaceae</taxon>
        <taxon>Papilionoideae</taxon>
        <taxon>50 kb inversion clade</taxon>
        <taxon>genistoids sensu lato</taxon>
        <taxon>core genistoids</taxon>
        <taxon>Crotalarieae</taxon>
        <taxon>Crotalaria</taxon>
    </lineage>
</organism>
<dbReference type="GO" id="GO:0016592">
    <property type="term" value="C:mediator complex"/>
    <property type="evidence" value="ECO:0007669"/>
    <property type="project" value="InterPro"/>
</dbReference>
<dbReference type="AlphaFoldDB" id="A0AAN9HNQ0"/>
<evidence type="ECO:0000256" key="5">
    <source>
        <dbReference type="ARBA" id="ARBA00023242"/>
    </source>
</evidence>
<reference evidence="6 7" key="1">
    <citation type="submission" date="2024-01" db="EMBL/GenBank/DDBJ databases">
        <title>The genomes of 5 underutilized Papilionoideae crops provide insights into root nodulation and disease resistanc.</title>
        <authorList>
            <person name="Yuan L."/>
        </authorList>
    </citation>
    <scope>NUCLEOTIDE SEQUENCE [LARGE SCALE GENOMIC DNA]</scope>
    <source>
        <strain evidence="6">ZHUSHIDOU_FW_LH</strain>
        <tissue evidence="6">Leaf</tissue>
    </source>
</reference>
<protein>
    <submittedName>
        <fullName evidence="6">Uncharacterized protein</fullName>
    </submittedName>
</protein>
<dbReference type="GO" id="GO:0070847">
    <property type="term" value="C:core mediator complex"/>
    <property type="evidence" value="ECO:0007669"/>
    <property type="project" value="TreeGrafter"/>
</dbReference>
<gene>
    <name evidence="6" type="ORF">RIF29_38201</name>
</gene>
<evidence type="ECO:0000256" key="1">
    <source>
        <dbReference type="ARBA" id="ARBA00004123"/>
    </source>
</evidence>
<comment type="caution">
    <text evidence="6">The sequence shown here is derived from an EMBL/GenBank/DDBJ whole genome shotgun (WGS) entry which is preliminary data.</text>
</comment>
<proteinExistence type="inferred from homology"/>
<dbReference type="GO" id="GO:0006357">
    <property type="term" value="P:regulation of transcription by RNA polymerase II"/>
    <property type="evidence" value="ECO:0007669"/>
    <property type="project" value="InterPro"/>
</dbReference>
<dbReference type="GO" id="GO:0003712">
    <property type="term" value="F:transcription coregulator activity"/>
    <property type="evidence" value="ECO:0007669"/>
    <property type="project" value="InterPro"/>
</dbReference>